<name>A0A540WBD8_9ACTN</name>
<protein>
    <submittedName>
        <fullName evidence="1">ATP-binding protein</fullName>
    </submittedName>
</protein>
<dbReference type="AlphaFoldDB" id="A0A540WBD8"/>
<keyword evidence="1" id="KW-0067">ATP-binding</keyword>
<dbReference type="Proteomes" id="UP000319103">
    <property type="component" value="Unassembled WGS sequence"/>
</dbReference>
<dbReference type="EMBL" id="VIGB01000003">
    <property type="protein sequence ID" value="TQF06323.1"/>
    <property type="molecule type" value="Genomic_DNA"/>
</dbReference>
<dbReference type="SUPFAM" id="SSF55874">
    <property type="entry name" value="ATPase domain of HSP90 chaperone/DNA topoisomerase II/histidine kinase"/>
    <property type="match status" value="1"/>
</dbReference>
<evidence type="ECO:0000313" key="1">
    <source>
        <dbReference type="EMBL" id="TQF06323.1"/>
    </source>
</evidence>
<dbReference type="PANTHER" id="PTHR35526">
    <property type="entry name" value="ANTI-SIGMA-F FACTOR RSBW-RELATED"/>
    <property type="match status" value="1"/>
</dbReference>
<accession>A0A540WBD8</accession>
<dbReference type="PANTHER" id="PTHR35526:SF3">
    <property type="entry name" value="ANTI-SIGMA-F FACTOR RSBW"/>
    <property type="match status" value="1"/>
</dbReference>
<keyword evidence="1" id="KW-0547">Nucleotide-binding</keyword>
<dbReference type="Gene3D" id="3.30.565.10">
    <property type="entry name" value="Histidine kinase-like ATPase, C-terminal domain"/>
    <property type="match status" value="1"/>
</dbReference>
<sequence length="81" mass="8720">MAELVENASKVTEVGEPVHLGVRAIGTDLLIEVTDSSELTPVRRCASELDEGGRGLLLVQELTSLWGWHPVEGGKVVWAVL</sequence>
<keyword evidence="2" id="KW-1185">Reference proteome</keyword>
<organism evidence="1 2">
    <name type="scientific">Kitasatospora acidiphila</name>
    <dbReference type="NCBI Taxonomy" id="2567942"/>
    <lineage>
        <taxon>Bacteria</taxon>
        <taxon>Bacillati</taxon>
        <taxon>Actinomycetota</taxon>
        <taxon>Actinomycetes</taxon>
        <taxon>Kitasatosporales</taxon>
        <taxon>Streptomycetaceae</taxon>
        <taxon>Kitasatospora</taxon>
    </lineage>
</organism>
<comment type="caution">
    <text evidence="1">The sequence shown here is derived from an EMBL/GenBank/DDBJ whole genome shotgun (WGS) entry which is preliminary data.</text>
</comment>
<evidence type="ECO:0000313" key="2">
    <source>
        <dbReference type="Proteomes" id="UP000319103"/>
    </source>
</evidence>
<dbReference type="OrthoDB" id="4206624at2"/>
<gene>
    <name evidence="1" type="ORF">E6W39_34090</name>
</gene>
<proteinExistence type="predicted"/>
<dbReference type="InterPro" id="IPR050267">
    <property type="entry name" value="Anti-sigma-factor_SerPK"/>
</dbReference>
<dbReference type="CDD" id="cd16936">
    <property type="entry name" value="HATPase_RsbW-like"/>
    <property type="match status" value="1"/>
</dbReference>
<reference evidence="1 2" key="1">
    <citation type="submission" date="2019-06" db="EMBL/GenBank/DDBJ databases">
        <title>Description of Kitasatospora acidophila sp. nov. isolated from pine grove soil, and reclassification of Streptomyces novaecaesareae to Kitasatospora novaeceasareae comb. nov.</title>
        <authorList>
            <person name="Kim M.J."/>
        </authorList>
    </citation>
    <scope>NUCLEOTIDE SEQUENCE [LARGE SCALE GENOMIC DNA]</scope>
    <source>
        <strain evidence="1 2">MMS16-CNU292</strain>
    </source>
</reference>
<dbReference type="InterPro" id="IPR036890">
    <property type="entry name" value="HATPase_C_sf"/>
</dbReference>
<dbReference type="GO" id="GO:0005524">
    <property type="term" value="F:ATP binding"/>
    <property type="evidence" value="ECO:0007669"/>
    <property type="project" value="UniProtKB-KW"/>
</dbReference>